<dbReference type="eggNOG" id="COG0326">
    <property type="taxonomic scope" value="Bacteria"/>
</dbReference>
<protein>
    <recommendedName>
        <fullName evidence="3">ATPase/histidine kinase/DNA gyrase B/HSP90 domain protein</fullName>
    </recommendedName>
</protein>
<organism evidence="1 2">
    <name type="scientific">Alistipes putredinis DSM 17216</name>
    <dbReference type="NCBI Taxonomy" id="445970"/>
    <lineage>
        <taxon>Bacteria</taxon>
        <taxon>Pseudomonadati</taxon>
        <taxon>Bacteroidota</taxon>
        <taxon>Bacteroidia</taxon>
        <taxon>Bacteroidales</taxon>
        <taxon>Rikenellaceae</taxon>
        <taxon>Alistipes</taxon>
    </lineage>
</organism>
<dbReference type="OrthoDB" id="7452186at2"/>
<reference evidence="1" key="1">
    <citation type="submission" date="2007-10" db="EMBL/GenBank/DDBJ databases">
        <authorList>
            <person name="Fulton L."/>
            <person name="Clifton S."/>
            <person name="Fulton B."/>
            <person name="Xu J."/>
            <person name="Minx P."/>
            <person name="Pepin K.H."/>
            <person name="Johnson M."/>
            <person name="Thiruvilangam P."/>
            <person name="Bhonagiri V."/>
            <person name="Nash W.E."/>
            <person name="Mardis E.R."/>
            <person name="Wilson R.K."/>
        </authorList>
    </citation>
    <scope>NUCLEOTIDE SEQUENCE [LARGE SCALE GENOMIC DNA]</scope>
    <source>
        <strain evidence="1">DSM 17216</strain>
    </source>
</reference>
<accession>B0MYH2</accession>
<evidence type="ECO:0000313" key="1">
    <source>
        <dbReference type="EMBL" id="EDS02550.1"/>
    </source>
</evidence>
<comment type="caution">
    <text evidence="1">The sequence shown here is derived from an EMBL/GenBank/DDBJ whole genome shotgun (WGS) entry which is preliminary data.</text>
</comment>
<dbReference type="SUPFAM" id="SSF55874">
    <property type="entry name" value="ATPase domain of HSP90 chaperone/DNA topoisomerase II/histidine kinase"/>
    <property type="match status" value="1"/>
</dbReference>
<sequence>MAELKTHKSRIGKGLINMLMFQMYGDEKLIYREYVQNARDAINDAVNHGILGAITDGRISITIDSAKRFIEIRDNGIGIPVERVESVLLDIADSNKDGESSAGQFGIGRLVGGYFCKKLSFRTTYKGEEFASEIVFDIDKIKAILNDENDKRDATDVIDSASSRNLYDENKDDHYFIVTLCNIDLQYPALLNKDIIADYLREVAPVDYSAQFRNQLIMTSVSGEYEELQKNVGYFPISINGTAIEKRYGLRVVGTNDTINGLEYFSLKDDTYGLLAWGWYALTDFTKAIPVSDTSSQFRLRKHNIQVGEADMLTTYFPRNETRGNKYFYGEIHIANQKIKLNSARDGLAPTPEAECLKCLIRNFFDGLVKLYHLANDTKKAVERYIDAYKIIQAPATENIVNAQKQLTDACKKLKSITKSKNATNPVAQKVLESYKRRIKDLHTEMDQEIPCIPASELPISSPIPQVEPELDDFEILNNHYPEDLAALIRRVCMSYQRNCPVSHIKLIRELQRKAIRELIEE</sequence>
<keyword evidence="2" id="KW-1185">Reference proteome</keyword>
<dbReference type="EMBL" id="ABFK02000020">
    <property type="protein sequence ID" value="EDS02550.1"/>
    <property type="molecule type" value="Genomic_DNA"/>
</dbReference>
<dbReference type="HOGENOM" id="CLU_037402_0_0_10"/>
<dbReference type="Gene3D" id="3.30.565.10">
    <property type="entry name" value="Histidine kinase-like ATPase, C-terminal domain"/>
    <property type="match status" value="1"/>
</dbReference>
<proteinExistence type="predicted"/>
<dbReference type="Proteomes" id="UP000005819">
    <property type="component" value="Unassembled WGS sequence"/>
</dbReference>
<name>B0MYH2_9BACT</name>
<dbReference type="GeneID" id="73802583"/>
<dbReference type="RefSeq" id="WP_004328121.1">
    <property type="nucleotide sequence ID" value="NZ_DS499577.1"/>
</dbReference>
<evidence type="ECO:0008006" key="3">
    <source>
        <dbReference type="Google" id="ProtNLM"/>
    </source>
</evidence>
<dbReference type="AlphaFoldDB" id="B0MYH2"/>
<gene>
    <name evidence="1" type="ORF">ALIPUT_02079</name>
</gene>
<dbReference type="InterPro" id="IPR036890">
    <property type="entry name" value="HATPase_C_sf"/>
</dbReference>
<reference evidence="1" key="2">
    <citation type="submission" date="2013-09" db="EMBL/GenBank/DDBJ databases">
        <title>Draft genome sequence of Alistipes putredinis (DSM 17216).</title>
        <authorList>
            <person name="Sudarsanam P."/>
            <person name="Ley R."/>
            <person name="Guruge J."/>
            <person name="Turnbaugh P.J."/>
            <person name="Mahowald M."/>
            <person name="Liep D."/>
            <person name="Gordon J."/>
        </authorList>
    </citation>
    <scope>NUCLEOTIDE SEQUENCE</scope>
    <source>
        <strain evidence="1">DSM 17216</strain>
    </source>
</reference>
<dbReference type="Pfam" id="PF13589">
    <property type="entry name" value="HATPase_c_3"/>
    <property type="match status" value="1"/>
</dbReference>
<evidence type="ECO:0000313" key="2">
    <source>
        <dbReference type="Proteomes" id="UP000005819"/>
    </source>
</evidence>